<dbReference type="EMBL" id="LXJU01000063">
    <property type="protein sequence ID" value="OGE47108.1"/>
    <property type="molecule type" value="Genomic_DNA"/>
</dbReference>
<keyword evidence="3" id="KW-0804">Transcription</keyword>
<evidence type="ECO:0000256" key="5">
    <source>
        <dbReference type="SAM" id="MobiDB-lite"/>
    </source>
</evidence>
<evidence type="ECO:0000256" key="2">
    <source>
        <dbReference type="ARBA" id="ARBA00023015"/>
    </source>
</evidence>
<evidence type="ECO:0000313" key="7">
    <source>
        <dbReference type="Proteomes" id="UP000177622"/>
    </source>
</evidence>
<gene>
    <name evidence="6" type="ORF">PENARI_c063G09151</name>
</gene>
<dbReference type="GeneID" id="34582311"/>
<dbReference type="InterPro" id="IPR050613">
    <property type="entry name" value="Sec_Metabolite_Reg"/>
</dbReference>
<evidence type="ECO:0000256" key="3">
    <source>
        <dbReference type="ARBA" id="ARBA00023163"/>
    </source>
</evidence>
<dbReference type="AlphaFoldDB" id="A0A1F5L1I5"/>
<comment type="caution">
    <text evidence="6">The sequence shown here is derived from an EMBL/GenBank/DDBJ whole genome shotgun (WGS) entry which is preliminary data.</text>
</comment>
<dbReference type="RefSeq" id="XP_022482573.1">
    <property type="nucleotide sequence ID" value="XM_022637577.1"/>
</dbReference>
<accession>A0A1F5L1I5</accession>
<dbReference type="Proteomes" id="UP000177622">
    <property type="component" value="Unassembled WGS sequence"/>
</dbReference>
<dbReference type="OrthoDB" id="4361601at2759"/>
<keyword evidence="7" id="KW-1185">Reference proteome</keyword>
<evidence type="ECO:0000313" key="6">
    <source>
        <dbReference type="EMBL" id="OGE47108.1"/>
    </source>
</evidence>
<dbReference type="GO" id="GO:0005634">
    <property type="term" value="C:nucleus"/>
    <property type="evidence" value="ECO:0007669"/>
    <property type="project" value="UniProtKB-SubCell"/>
</dbReference>
<protein>
    <recommendedName>
        <fullName evidence="8">Transcription factor domain-containing protein</fullName>
    </recommendedName>
</protein>
<keyword evidence="2" id="KW-0805">Transcription regulation</keyword>
<dbReference type="STRING" id="1835702.A0A1F5L1I5"/>
<keyword evidence="4" id="KW-0539">Nucleus</keyword>
<sequence length="548" mass="61730">MIWQAEHPDSQYTLQLKAELLCQISKAALIGNWKYVRRLILGFAIRREVHIENAASLTHCDIATESFRNYGLETDPIQRPESPVDEESDSRSPSYTATIAAFDRTLTCLDPLLEVTAPSSKVSSLTALSELSEAPRLNISSSYNTVDAPSPEDRASYKQLLDILPGREMVDHLIETYFTSISTLFCIIDAATFKDEYTMFWRNPILAPPSWLSLLFAILALACRAEEDHTKGGLYDCMSMWYENAAWDCLLTNDAPFEPSRSSLKAMVLIIYGRTHRGENVLNQLQMAHQMAISIECHEDISQCVLQPSVCEECRSLSIGLKTLFMLNGQMHDYYRNPELREQLQLLADTGKLSPENSRISMGVEGSSPAQMTFTHLKFQLLKISDTMCLIAELGLRSEWSVAALEAEISLMEKHCSNLYTKSSGSGSQLVSPHMGYGILHCYMNYLLHLLFMPDLWQYLNGDIAPETELSAFKCMAFAKASLRTFNHLAENIQPNTYAWYIRGLGSYYAEQSASTLIRGATGLEGEKEDQEIRSLVEQERLFSNTDD</sequence>
<comment type="subcellular location">
    <subcellularLocation>
        <location evidence="1">Nucleus</location>
    </subcellularLocation>
</comment>
<dbReference type="PANTHER" id="PTHR31001:SF40">
    <property type="entry name" value="ZN(II)2CYS6 TRANSCRIPTION FACTOR (EUROFUNG)"/>
    <property type="match status" value="1"/>
</dbReference>
<reference evidence="6 7" key="1">
    <citation type="journal article" date="2016" name="Sci. Rep.">
        <title>Penicillium arizonense, a new, genome sequenced fungal species, reveals a high chemical diversity in secreted metabolites.</title>
        <authorList>
            <person name="Grijseels S."/>
            <person name="Nielsen J.C."/>
            <person name="Randelovic M."/>
            <person name="Nielsen J."/>
            <person name="Nielsen K.F."/>
            <person name="Workman M."/>
            <person name="Frisvad J.C."/>
        </authorList>
    </citation>
    <scope>NUCLEOTIDE SEQUENCE [LARGE SCALE GENOMIC DNA]</scope>
    <source>
        <strain evidence="6 7">CBS 141311</strain>
    </source>
</reference>
<feature type="region of interest" description="Disordered" evidence="5">
    <location>
        <begin position="73"/>
        <end position="93"/>
    </location>
</feature>
<organism evidence="6 7">
    <name type="scientific">Penicillium arizonense</name>
    <dbReference type="NCBI Taxonomy" id="1835702"/>
    <lineage>
        <taxon>Eukaryota</taxon>
        <taxon>Fungi</taxon>
        <taxon>Dikarya</taxon>
        <taxon>Ascomycota</taxon>
        <taxon>Pezizomycotina</taxon>
        <taxon>Eurotiomycetes</taxon>
        <taxon>Eurotiomycetidae</taxon>
        <taxon>Eurotiales</taxon>
        <taxon>Aspergillaceae</taxon>
        <taxon>Penicillium</taxon>
    </lineage>
</organism>
<evidence type="ECO:0008006" key="8">
    <source>
        <dbReference type="Google" id="ProtNLM"/>
    </source>
</evidence>
<evidence type="ECO:0000256" key="4">
    <source>
        <dbReference type="ARBA" id="ARBA00023242"/>
    </source>
</evidence>
<evidence type="ECO:0000256" key="1">
    <source>
        <dbReference type="ARBA" id="ARBA00004123"/>
    </source>
</evidence>
<proteinExistence type="predicted"/>
<dbReference type="PANTHER" id="PTHR31001">
    <property type="entry name" value="UNCHARACTERIZED TRANSCRIPTIONAL REGULATORY PROTEIN"/>
    <property type="match status" value="1"/>
</dbReference>
<dbReference type="CDD" id="cd12148">
    <property type="entry name" value="fungal_TF_MHR"/>
    <property type="match status" value="1"/>
</dbReference>
<name>A0A1F5L1I5_PENAI</name>